<gene>
    <name evidence="1" type="primary">orf168b</name>
</gene>
<reference evidence="1" key="1">
    <citation type="submission" date="2022-04" db="EMBL/GenBank/DDBJ databases">
        <title>Plastid genome of Amicula sp.</title>
        <authorList>
            <person name="Gastineau R."/>
            <person name="Li C."/>
            <person name="Ashworth M.P."/>
            <person name="Witkowski A."/>
            <person name="Turmel M."/>
            <person name="Gorecka E."/>
            <person name="Frankovich T."/>
            <person name="Wachnicka A."/>
            <person name="Lobban C.S."/>
            <person name="Theriot E.C."/>
            <person name="Otis C."/>
            <person name="Dabek P."/>
            <person name="Binczewska A."/>
            <person name="Lemieux C."/>
        </authorList>
    </citation>
    <scope>NUCLEOTIDE SEQUENCE</scope>
    <source>
        <strain evidence="1">GU52X-4 cfCalB7</strain>
    </source>
</reference>
<dbReference type="PANTHER" id="PTHR42999">
    <property type="entry name" value="ANTIBIOTIC RESISTANCE PROTEIN MCBG"/>
    <property type="match status" value="1"/>
</dbReference>
<dbReference type="Gene3D" id="2.160.20.80">
    <property type="entry name" value="E3 ubiquitin-protein ligase SopA"/>
    <property type="match status" value="2"/>
</dbReference>
<dbReference type="InterPro" id="IPR052949">
    <property type="entry name" value="PA_immunity-related"/>
</dbReference>
<accession>A0A9E8YZ59</accession>
<name>A0A9E8YZ59_9STRA</name>
<dbReference type="InterPro" id="IPR001646">
    <property type="entry name" value="5peptide_repeat"/>
</dbReference>
<dbReference type="PANTHER" id="PTHR42999:SF1">
    <property type="entry name" value="PENTAPEPTIDE REPEAT-CONTAINING PROTEIN"/>
    <property type="match status" value="1"/>
</dbReference>
<evidence type="ECO:0008006" key="2">
    <source>
        <dbReference type="Google" id="ProtNLM"/>
    </source>
</evidence>
<protein>
    <recommendedName>
        <fullName evidence="2">Pentapeptide repeat-containing protein</fullName>
    </recommendedName>
</protein>
<evidence type="ECO:0000313" key="1">
    <source>
        <dbReference type="EMBL" id="WAK84822.1"/>
    </source>
</evidence>
<dbReference type="SUPFAM" id="SSF141571">
    <property type="entry name" value="Pentapeptide repeat-like"/>
    <property type="match status" value="1"/>
</dbReference>
<sequence length="168" mass="19519">MINKFEKIIENQSQMETLVIRDGTFSNEIIFEAFLQCSIFGTLTFHEINFERVDFTGSNFVNCKFKNCQFKDVIFRKCEFWKSTFENCTIEKSDLTRASFSKGAFQNCNFLKVNLRGSDFLDFELIDTIFTNSILDLIGASQVNIWKSNQCTDVQDSLNLGDFLEHMD</sequence>
<proteinExistence type="predicted"/>
<dbReference type="Pfam" id="PF13599">
    <property type="entry name" value="Pentapeptide_4"/>
    <property type="match status" value="1"/>
</dbReference>
<organism evidence="1">
    <name type="scientific">Amicula sp. isolate GU52X-4 cfCalB7</name>
    <dbReference type="NCBI Taxonomy" id="3003489"/>
    <lineage>
        <taxon>Eukaryota</taxon>
        <taxon>Sar</taxon>
        <taxon>Stramenopiles</taxon>
        <taxon>Ochrophyta</taxon>
        <taxon>Bacillariophyta</taxon>
        <taxon>Bacillariophyceae</taxon>
        <taxon>Bacillariophycidae</taxon>
        <taxon>Naviculales</taxon>
        <taxon>Naviculaceae</taxon>
        <taxon>Amicula</taxon>
    </lineage>
</organism>
<dbReference type="AlphaFoldDB" id="A0A9E8YZ59"/>
<keyword evidence="1" id="KW-0934">Plastid</keyword>
<geneLocation type="plastid" evidence="1"/>
<dbReference type="EMBL" id="ON390793">
    <property type="protein sequence ID" value="WAK84822.1"/>
    <property type="molecule type" value="Genomic_DNA"/>
</dbReference>